<name>A0A9J5ZX42_SOLCO</name>
<keyword evidence="2" id="KW-1185">Reference proteome</keyword>
<gene>
    <name evidence="1" type="ORF">H5410_016665</name>
</gene>
<dbReference type="AlphaFoldDB" id="A0A9J5ZX42"/>
<protein>
    <submittedName>
        <fullName evidence="1">Uncharacterized protein</fullName>
    </submittedName>
</protein>
<organism evidence="1 2">
    <name type="scientific">Solanum commersonii</name>
    <name type="common">Commerson's wild potato</name>
    <name type="synonym">Commerson's nightshade</name>
    <dbReference type="NCBI Taxonomy" id="4109"/>
    <lineage>
        <taxon>Eukaryota</taxon>
        <taxon>Viridiplantae</taxon>
        <taxon>Streptophyta</taxon>
        <taxon>Embryophyta</taxon>
        <taxon>Tracheophyta</taxon>
        <taxon>Spermatophyta</taxon>
        <taxon>Magnoliopsida</taxon>
        <taxon>eudicotyledons</taxon>
        <taxon>Gunneridae</taxon>
        <taxon>Pentapetalae</taxon>
        <taxon>asterids</taxon>
        <taxon>lamiids</taxon>
        <taxon>Solanales</taxon>
        <taxon>Solanaceae</taxon>
        <taxon>Solanoideae</taxon>
        <taxon>Solaneae</taxon>
        <taxon>Solanum</taxon>
    </lineage>
</organism>
<evidence type="ECO:0000313" key="1">
    <source>
        <dbReference type="EMBL" id="KAG5616841.1"/>
    </source>
</evidence>
<evidence type="ECO:0000313" key="2">
    <source>
        <dbReference type="Proteomes" id="UP000824120"/>
    </source>
</evidence>
<comment type="caution">
    <text evidence="1">The sequence shown here is derived from an EMBL/GenBank/DDBJ whole genome shotgun (WGS) entry which is preliminary data.</text>
</comment>
<reference evidence="1 2" key="1">
    <citation type="submission" date="2020-09" db="EMBL/GenBank/DDBJ databases">
        <title>De no assembly of potato wild relative species, Solanum commersonii.</title>
        <authorList>
            <person name="Cho K."/>
        </authorList>
    </citation>
    <scope>NUCLEOTIDE SEQUENCE [LARGE SCALE GENOMIC DNA]</scope>
    <source>
        <strain evidence="1">LZ3.2</strain>
        <tissue evidence="1">Leaf</tissue>
    </source>
</reference>
<sequence length="144" mass="15559">MVPTENQNLALNSRLTCKRSSGSTSIFRKGGNGNPKNLAVADVNGGMYNFSTSKSIEISSLDSILFPVPVPVPPCALYTKSGYFAFYVNLKLETTWPISIHELGTLSSQGGQSGGSLCIIATMHFKDINIKNRIFVSYSVCDDV</sequence>
<dbReference type="Proteomes" id="UP000824120">
    <property type="component" value="Chromosome 3"/>
</dbReference>
<dbReference type="EMBL" id="JACXVP010000003">
    <property type="protein sequence ID" value="KAG5616841.1"/>
    <property type="molecule type" value="Genomic_DNA"/>
</dbReference>
<accession>A0A9J5ZX42</accession>
<proteinExistence type="predicted"/>